<dbReference type="InterPro" id="IPR013783">
    <property type="entry name" value="Ig-like_fold"/>
</dbReference>
<dbReference type="Pfam" id="PF08531">
    <property type="entry name" value="Bac_rhamnosid_N"/>
    <property type="match status" value="1"/>
</dbReference>
<dbReference type="AlphaFoldDB" id="A0A4V2XN17"/>
<dbReference type="GO" id="GO:0030596">
    <property type="term" value="F:alpha-L-rhamnosidase activity"/>
    <property type="evidence" value="ECO:0007669"/>
    <property type="project" value="UniProtKB-EC"/>
</dbReference>
<evidence type="ECO:0000259" key="6">
    <source>
        <dbReference type="Pfam" id="PF17389"/>
    </source>
</evidence>
<dbReference type="Gene3D" id="2.60.120.260">
    <property type="entry name" value="Galactose-binding domain-like"/>
    <property type="match status" value="2"/>
</dbReference>
<dbReference type="Gene3D" id="1.50.10.10">
    <property type="match status" value="1"/>
</dbReference>
<dbReference type="OrthoDB" id="9761045at2"/>
<keyword evidence="9" id="KW-1185">Reference proteome</keyword>
<name>A0A4V2XN17_9ACTN</name>
<dbReference type="SUPFAM" id="SSF48208">
    <property type="entry name" value="Six-hairpin glycosidases"/>
    <property type="match status" value="1"/>
</dbReference>
<feature type="domain" description="Bacterial alpha-L-rhamnosidase N-terminal" evidence="5">
    <location>
        <begin position="349"/>
        <end position="519"/>
    </location>
</feature>
<dbReference type="Pfam" id="PF17390">
    <property type="entry name" value="Bac_rhamnosid_C"/>
    <property type="match status" value="1"/>
</dbReference>
<proteinExistence type="predicted"/>
<dbReference type="Pfam" id="PF17389">
    <property type="entry name" value="Bac_rhamnosid6H"/>
    <property type="match status" value="1"/>
</dbReference>
<dbReference type="InterPro" id="IPR008902">
    <property type="entry name" value="Rhamnosid_concanavalin"/>
</dbReference>
<keyword evidence="3" id="KW-0378">Hydrolase</keyword>
<dbReference type="Gene3D" id="2.60.420.10">
    <property type="entry name" value="Maltose phosphorylase, domain 3"/>
    <property type="match status" value="1"/>
</dbReference>
<gene>
    <name evidence="8" type="ORF">E1261_39135</name>
</gene>
<sequence length="1222" mass="132242">MVWAGTGPDDWGIIVRALVLLASALLLTATPLTASGSVTADPQVSSLRTNHLTEPLAVVAGAPRLSWQLSADRRGLSQQRYEIHVASAPDKLQTPDIWNSGQVTSSQSVDVPYGGPALTPYSTYHWIVRIWDETGTASAWSPAAKFETGALQPSDWAGDWIGADEAVGPEWTDYTVDADVTVQRDALGVFFRGRYMWQLNTTEGRMRLRPHVRQPDGQYVVLADVDVPVDLRQRNNLRITVAGQTITTWINGQQVDQRNRSDANGPGLMGFRVYGPEEGVVHRLKVTNAGGAVLIESAFPAYDQTFPGAPLQPGGGLSVKVAQGTENDLWVPNNAKPLFRKDIQLPTGKTVVRARLHAAAQGIYELRINGTKAGDHELAPGWTDYRQRIQTQTYDVTSLIRSGAANTIGAEVAGGWFTGQLGVFKPERYGRSTALTAQLRVTYDDGSTVVFATDATWRTSPGPVRAGDLLHGETYDARAAQTGWDKPGYSSTGWRAAIVKPSANALLVPQADQPVRVTQQLAATAIRSNVPGTYLYDLGQNMVGVPEFTLTGTPGQTVRLRFAEVLDKDGNLYTANLRSARATDYYTFAGSSPETYRPRFTFHGFRYVEIAGLPTAPPASALKGLVIGTDGERTSRLTTSSPLVNQLHSNITWGQRGNFLSIPTDTPARDERLGWTGDINVFARTAVYNQDSQAFLSKWLRDLRLEQRTNGAYPSVAPTVPEEFDGGNNNAGWADAGVNVPWTLWQAYGDTGIISEQFDSMKRYVDSLAPASGFIRPGGDYNDWLSLESSPSDTNLIGTAFYAKSARQLSQMASAIGRTADADRYQRLYSDIRNAFAAAFISADGRVSKGNQTDYILAITNDLVPADRIVATGNHFAANIAAAGHLKTGFLGVDGLLPALSKIGRTDLAYLLLQRTEYPSWGYEIAKGATTIWERWNSINPDGTFNDVNMNSFNHYAYGAVGQWMYGTMSGVSAAEPGYRKALIAPTPGPGLTFADFGYKTPYGEIATRWDRVGTDGLKLDVTVPGNTTAVVRIPASDPSLITEGGVALTAAPYVTNLVDEGDTVAVTVAAGKYQFAVLGVEGASDYVDLGEAASEGAHRVTAAPSSGTGVEAGRTRRYSGLQVPGSWFEFDLRIQAGQPFVLRLVETFDQAQVKDYEVRINGVLVHHRVNNRSKGGLDTYQFPVDDPALLTGSTVRVRIQHNAAASGYDPSLADVWVLPRS</sequence>
<dbReference type="Gene3D" id="2.60.40.10">
    <property type="entry name" value="Immunoglobulins"/>
    <property type="match status" value="1"/>
</dbReference>
<evidence type="ECO:0000256" key="1">
    <source>
        <dbReference type="ARBA" id="ARBA00001445"/>
    </source>
</evidence>
<dbReference type="InterPro" id="IPR008928">
    <property type="entry name" value="6-hairpin_glycosidase_sf"/>
</dbReference>
<organism evidence="8 9">
    <name type="scientific">Kribbella albertanoniae</name>
    <dbReference type="NCBI Taxonomy" id="1266829"/>
    <lineage>
        <taxon>Bacteria</taxon>
        <taxon>Bacillati</taxon>
        <taxon>Actinomycetota</taxon>
        <taxon>Actinomycetes</taxon>
        <taxon>Propionibacteriales</taxon>
        <taxon>Kribbellaceae</taxon>
        <taxon>Kribbella</taxon>
    </lineage>
</organism>
<dbReference type="EC" id="3.2.1.40" evidence="2"/>
<reference evidence="8 9" key="1">
    <citation type="submission" date="2019-03" db="EMBL/GenBank/DDBJ databases">
        <title>Draft genome sequences of novel Actinobacteria.</title>
        <authorList>
            <person name="Sahin N."/>
            <person name="Ay H."/>
            <person name="Saygin H."/>
        </authorList>
    </citation>
    <scope>NUCLEOTIDE SEQUENCE [LARGE SCALE GENOMIC DNA]</scope>
    <source>
        <strain evidence="8 9">JCM 30547</strain>
    </source>
</reference>
<evidence type="ECO:0000256" key="3">
    <source>
        <dbReference type="ARBA" id="ARBA00022801"/>
    </source>
</evidence>
<accession>A0A4V2XN17</accession>
<evidence type="ECO:0000259" key="7">
    <source>
        <dbReference type="Pfam" id="PF17390"/>
    </source>
</evidence>
<evidence type="ECO:0000259" key="5">
    <source>
        <dbReference type="Pfam" id="PF08531"/>
    </source>
</evidence>
<protein>
    <recommendedName>
        <fullName evidence="2">alpha-L-rhamnosidase</fullName>
        <ecNumber evidence="2">3.2.1.40</ecNumber>
    </recommendedName>
</protein>
<feature type="domain" description="Alpha-L-rhamnosidase six-hairpin glycosidase" evidence="6">
    <location>
        <begin position="633"/>
        <end position="968"/>
    </location>
</feature>
<evidence type="ECO:0000259" key="4">
    <source>
        <dbReference type="Pfam" id="PF05592"/>
    </source>
</evidence>
<comment type="caution">
    <text evidence="8">The sequence shown here is derived from an EMBL/GenBank/DDBJ whole genome shotgun (WGS) entry which is preliminary data.</text>
</comment>
<dbReference type="Pfam" id="PF25788">
    <property type="entry name" value="Ig_Rha78A_N"/>
    <property type="match status" value="1"/>
</dbReference>
<dbReference type="PIRSF" id="PIRSF010631">
    <property type="entry name" value="A-rhamnsds"/>
    <property type="match status" value="1"/>
</dbReference>
<dbReference type="Pfam" id="PF05592">
    <property type="entry name" value="Bac_rhamnosid"/>
    <property type="match status" value="1"/>
</dbReference>
<comment type="catalytic activity">
    <reaction evidence="1">
        <text>Hydrolysis of terminal non-reducing alpha-L-rhamnose residues in alpha-L-rhamnosides.</text>
        <dbReference type="EC" id="3.2.1.40"/>
    </reaction>
</comment>
<dbReference type="PANTHER" id="PTHR33307:SF6">
    <property type="entry name" value="ALPHA-RHAMNOSIDASE (EUROFUNG)-RELATED"/>
    <property type="match status" value="1"/>
</dbReference>
<dbReference type="InterPro" id="IPR013737">
    <property type="entry name" value="Bac_rhamnosid_N"/>
</dbReference>
<evidence type="ECO:0000313" key="8">
    <source>
        <dbReference type="EMBL" id="TDC16346.1"/>
    </source>
</evidence>
<dbReference type="PANTHER" id="PTHR33307">
    <property type="entry name" value="ALPHA-RHAMNOSIDASE (EUROFUNG)"/>
    <property type="match status" value="1"/>
</dbReference>
<dbReference type="InterPro" id="IPR035396">
    <property type="entry name" value="Bac_rhamnosid6H"/>
</dbReference>
<dbReference type="Gene3D" id="2.60.120.560">
    <property type="entry name" value="Exo-inulinase, domain 1"/>
    <property type="match status" value="1"/>
</dbReference>
<dbReference type="EMBL" id="SMKA01000313">
    <property type="protein sequence ID" value="TDC16346.1"/>
    <property type="molecule type" value="Genomic_DNA"/>
</dbReference>
<dbReference type="InterPro" id="IPR016007">
    <property type="entry name" value="Alpha_rhamnosid"/>
</dbReference>
<evidence type="ECO:0000256" key="2">
    <source>
        <dbReference type="ARBA" id="ARBA00012652"/>
    </source>
</evidence>
<dbReference type="InterPro" id="IPR035398">
    <property type="entry name" value="Bac_rhamnosid_C"/>
</dbReference>
<evidence type="ECO:0000313" key="9">
    <source>
        <dbReference type="Proteomes" id="UP000295075"/>
    </source>
</evidence>
<dbReference type="Proteomes" id="UP000295075">
    <property type="component" value="Unassembled WGS sequence"/>
</dbReference>
<dbReference type="GO" id="GO:0005975">
    <property type="term" value="P:carbohydrate metabolic process"/>
    <property type="evidence" value="ECO:0007669"/>
    <property type="project" value="InterPro"/>
</dbReference>
<feature type="domain" description="Alpha-L-rhamnosidase concanavalin-like" evidence="4">
    <location>
        <begin position="531"/>
        <end position="627"/>
    </location>
</feature>
<feature type="domain" description="Alpha-L-rhamnosidase C-terminal" evidence="7">
    <location>
        <begin position="971"/>
        <end position="1045"/>
    </location>
</feature>
<dbReference type="InterPro" id="IPR012341">
    <property type="entry name" value="6hp_glycosidase-like_sf"/>
</dbReference>